<name>A0A7X5HVK9_9FIRM</name>
<evidence type="ECO:0000313" key="1">
    <source>
        <dbReference type="EMBL" id="NDL67378.1"/>
    </source>
</evidence>
<protein>
    <submittedName>
        <fullName evidence="1">DUF1934 domain-containing protein</fullName>
    </submittedName>
</protein>
<dbReference type="AlphaFoldDB" id="A0A7X5HVK9"/>
<sequence>MDERKVRISIKGMQSGLGDSGQEERLEMVVIGKSYEKNGKTYIVFDDLELDREKPTKTTVKVEAGLVSVLRFGAASTHLLFKEGEQHIAPYETPMGMLEILSKTRSVDFRKTDRGIDLKVVYYLEVNQMSMGNSTFSMVAEYI</sequence>
<reference evidence="1 2" key="1">
    <citation type="submission" date="2020-01" db="EMBL/GenBank/DDBJ databases">
        <title>Anaeroalcalibacter tamaniensis gen. nov., sp. nov., moderately halophilic strictly anaerobic fermenter bacterium from mud volcano of Taman peninsula.</title>
        <authorList>
            <person name="Frolova A."/>
            <person name="Merkel A.Y."/>
            <person name="Slobodkin A.I."/>
        </authorList>
    </citation>
    <scope>NUCLEOTIDE SEQUENCE [LARGE SCALE GENOMIC DNA]</scope>
    <source>
        <strain evidence="1 2">F-3ap</strain>
    </source>
</reference>
<dbReference type="RefSeq" id="WP_162370107.1">
    <property type="nucleotide sequence ID" value="NZ_JAAEEH010000014.1"/>
</dbReference>
<gene>
    <name evidence="1" type="ORF">GXN74_06445</name>
</gene>
<evidence type="ECO:0000313" key="2">
    <source>
        <dbReference type="Proteomes" id="UP000461585"/>
    </source>
</evidence>
<comment type="caution">
    <text evidence="1">The sequence shown here is derived from an EMBL/GenBank/DDBJ whole genome shotgun (WGS) entry which is preliminary data.</text>
</comment>
<dbReference type="Gene3D" id="2.40.128.20">
    <property type="match status" value="1"/>
</dbReference>
<proteinExistence type="predicted"/>
<accession>A0A7X5HVK9</accession>
<organism evidence="1 2">
    <name type="scientific">Anaerotalea alkaliphila</name>
    <dbReference type="NCBI Taxonomy" id="2662126"/>
    <lineage>
        <taxon>Bacteria</taxon>
        <taxon>Bacillati</taxon>
        <taxon>Bacillota</taxon>
        <taxon>Clostridia</taxon>
        <taxon>Eubacteriales</taxon>
        <taxon>Anaerotalea</taxon>
    </lineage>
</organism>
<dbReference type="Proteomes" id="UP000461585">
    <property type="component" value="Unassembled WGS sequence"/>
</dbReference>
<keyword evidence="2" id="KW-1185">Reference proteome</keyword>
<dbReference type="SUPFAM" id="SSF50814">
    <property type="entry name" value="Lipocalins"/>
    <property type="match status" value="1"/>
</dbReference>
<dbReference type="EMBL" id="JAAEEH010000014">
    <property type="protein sequence ID" value="NDL67378.1"/>
    <property type="molecule type" value="Genomic_DNA"/>
</dbReference>
<dbReference type="InterPro" id="IPR015231">
    <property type="entry name" value="DUF1934"/>
</dbReference>
<dbReference type="Pfam" id="PF09148">
    <property type="entry name" value="DUF1934"/>
    <property type="match status" value="1"/>
</dbReference>
<dbReference type="InterPro" id="IPR012674">
    <property type="entry name" value="Calycin"/>
</dbReference>